<dbReference type="RefSeq" id="WP_119278509.1">
    <property type="nucleotide sequence ID" value="NZ_QWLA01000047.1"/>
</dbReference>
<dbReference type="OrthoDB" id="9814290at2"/>
<comment type="similarity">
    <text evidence="2">Belongs to the CcmC/CycZ/HelC family.</text>
</comment>
<comment type="subcellular location">
    <subcellularLocation>
        <location evidence="1">Membrane</location>
        <topology evidence="1">Multi-pass membrane protein</topology>
    </subcellularLocation>
</comment>
<evidence type="ECO:0000256" key="8">
    <source>
        <dbReference type="SAM" id="Phobius"/>
    </source>
</evidence>
<evidence type="ECO:0000256" key="6">
    <source>
        <dbReference type="ARBA" id="ARBA00022989"/>
    </source>
</evidence>
<keyword evidence="4 8" id="KW-0812">Transmembrane</keyword>
<accession>A0A399ENB0</accession>
<evidence type="ECO:0000313" key="10">
    <source>
        <dbReference type="EMBL" id="RIH85096.1"/>
    </source>
</evidence>
<feature type="transmembrane region" description="Helical" evidence="8">
    <location>
        <begin position="53"/>
        <end position="71"/>
    </location>
</feature>
<organism evidence="10 11">
    <name type="scientific">Calidithermus roseus</name>
    <dbReference type="NCBI Taxonomy" id="1644118"/>
    <lineage>
        <taxon>Bacteria</taxon>
        <taxon>Thermotogati</taxon>
        <taxon>Deinococcota</taxon>
        <taxon>Deinococci</taxon>
        <taxon>Thermales</taxon>
        <taxon>Thermaceae</taxon>
        <taxon>Calidithermus</taxon>
    </lineage>
</organism>
<evidence type="ECO:0000256" key="1">
    <source>
        <dbReference type="ARBA" id="ARBA00004141"/>
    </source>
</evidence>
<keyword evidence="5" id="KW-0201">Cytochrome c-type biogenesis</keyword>
<feature type="transmembrane region" description="Helical" evidence="8">
    <location>
        <begin position="149"/>
        <end position="169"/>
    </location>
</feature>
<dbReference type="Pfam" id="PF01578">
    <property type="entry name" value="Cytochrom_C_asm"/>
    <property type="match status" value="1"/>
</dbReference>
<dbReference type="PRINTS" id="PR01386">
    <property type="entry name" value="CCMCBIOGNSIS"/>
</dbReference>
<protein>
    <recommendedName>
        <fullName evidence="3">Heme exporter protein C</fullName>
    </recommendedName>
</protein>
<comment type="caution">
    <text evidence="10">The sequence shown here is derived from an EMBL/GenBank/DDBJ whole genome shotgun (WGS) entry which is preliminary data.</text>
</comment>
<dbReference type="GO" id="GO:0005886">
    <property type="term" value="C:plasma membrane"/>
    <property type="evidence" value="ECO:0007669"/>
    <property type="project" value="TreeGrafter"/>
</dbReference>
<feature type="transmembrane region" description="Helical" evidence="8">
    <location>
        <begin position="189"/>
        <end position="209"/>
    </location>
</feature>
<dbReference type="InterPro" id="IPR003557">
    <property type="entry name" value="Cyt_c_biogenesis_CcmC"/>
</dbReference>
<keyword evidence="7 8" id="KW-0472">Membrane</keyword>
<dbReference type="AlphaFoldDB" id="A0A399ENB0"/>
<evidence type="ECO:0000313" key="11">
    <source>
        <dbReference type="Proteomes" id="UP000265341"/>
    </source>
</evidence>
<evidence type="ECO:0000256" key="3">
    <source>
        <dbReference type="ARBA" id="ARBA00016463"/>
    </source>
</evidence>
<evidence type="ECO:0000256" key="5">
    <source>
        <dbReference type="ARBA" id="ARBA00022748"/>
    </source>
</evidence>
<dbReference type="GO" id="GO:0017004">
    <property type="term" value="P:cytochrome complex assembly"/>
    <property type="evidence" value="ECO:0007669"/>
    <property type="project" value="UniProtKB-KW"/>
</dbReference>
<dbReference type="InterPro" id="IPR045062">
    <property type="entry name" value="Cyt_c_biogenesis_CcsA/CcmC"/>
</dbReference>
<proteinExistence type="inferred from homology"/>
<keyword evidence="11" id="KW-1185">Reference proteome</keyword>
<dbReference type="GO" id="GO:0015232">
    <property type="term" value="F:heme transmembrane transporter activity"/>
    <property type="evidence" value="ECO:0007669"/>
    <property type="project" value="InterPro"/>
</dbReference>
<dbReference type="Proteomes" id="UP000265341">
    <property type="component" value="Unassembled WGS sequence"/>
</dbReference>
<reference evidence="10 11" key="1">
    <citation type="submission" date="2018-08" db="EMBL/GenBank/DDBJ databases">
        <title>Meiothermus roseus NBRC 110900 genome sequencing project.</title>
        <authorList>
            <person name="Da Costa M.S."/>
            <person name="Albuquerque L."/>
            <person name="Raposo P."/>
            <person name="Froufe H.J.C."/>
            <person name="Barroso C.S."/>
            <person name="Egas C."/>
        </authorList>
    </citation>
    <scope>NUCLEOTIDE SEQUENCE [LARGE SCALE GENOMIC DNA]</scope>
    <source>
        <strain evidence="10 11">NBRC 110900</strain>
    </source>
</reference>
<evidence type="ECO:0000256" key="7">
    <source>
        <dbReference type="ARBA" id="ARBA00023136"/>
    </source>
</evidence>
<dbReference type="PANTHER" id="PTHR30071">
    <property type="entry name" value="HEME EXPORTER PROTEIN C"/>
    <property type="match status" value="1"/>
</dbReference>
<dbReference type="EMBL" id="QWLA01000047">
    <property type="protein sequence ID" value="RIH85096.1"/>
    <property type="molecule type" value="Genomic_DNA"/>
</dbReference>
<name>A0A399ENB0_9DEIN</name>
<sequence>MSQSKRMDILTLASLSLGLLTLGIGAFLAFTAPPATEQGHVYRIIFLHVPSAWVGMVSLFVAVAYSILYLARGKAHYDRMATAVIEVALLFLSLTLISGMLWGRPTWGVYWTWEPRLTTFAILLVVYIGYFVVRSAIEDPELRAKASAAISILGAINVPITYMSVKWWRSLHQTQTFDLTTGRSNFDPAMLPALLVNILALSLLFLAFVRIRGLLAERESAKQELSPQAG</sequence>
<gene>
    <name evidence="10" type="primary">ccmC</name>
    <name evidence="10" type="ORF">Mrose_02353</name>
</gene>
<feature type="domain" description="Cytochrome c assembly protein" evidence="9">
    <location>
        <begin position="5"/>
        <end position="172"/>
    </location>
</feature>
<evidence type="ECO:0000259" key="9">
    <source>
        <dbReference type="Pfam" id="PF01578"/>
    </source>
</evidence>
<feature type="transmembrane region" description="Helical" evidence="8">
    <location>
        <begin position="83"/>
        <end position="102"/>
    </location>
</feature>
<keyword evidence="6 8" id="KW-1133">Transmembrane helix</keyword>
<evidence type="ECO:0000256" key="4">
    <source>
        <dbReference type="ARBA" id="ARBA00022692"/>
    </source>
</evidence>
<dbReference type="InterPro" id="IPR002541">
    <property type="entry name" value="Cyt_c_assembly"/>
</dbReference>
<feature type="transmembrane region" description="Helical" evidence="8">
    <location>
        <begin position="117"/>
        <end position="137"/>
    </location>
</feature>
<evidence type="ECO:0000256" key="2">
    <source>
        <dbReference type="ARBA" id="ARBA00005840"/>
    </source>
</evidence>
<dbReference type="GO" id="GO:0020037">
    <property type="term" value="F:heme binding"/>
    <property type="evidence" value="ECO:0007669"/>
    <property type="project" value="InterPro"/>
</dbReference>
<dbReference type="PANTHER" id="PTHR30071:SF1">
    <property type="entry name" value="CYTOCHROME B_B6 PROTEIN-RELATED"/>
    <property type="match status" value="1"/>
</dbReference>